<dbReference type="AlphaFoldDB" id="A0A9I9EMF3"/>
<protein>
    <submittedName>
        <fullName evidence="1">Uncharacterized protein</fullName>
    </submittedName>
</protein>
<organism evidence="1">
    <name type="scientific">Cucumis melo</name>
    <name type="common">Muskmelon</name>
    <dbReference type="NCBI Taxonomy" id="3656"/>
    <lineage>
        <taxon>Eukaryota</taxon>
        <taxon>Viridiplantae</taxon>
        <taxon>Streptophyta</taxon>
        <taxon>Embryophyta</taxon>
        <taxon>Tracheophyta</taxon>
        <taxon>Spermatophyta</taxon>
        <taxon>Magnoliopsida</taxon>
        <taxon>eudicotyledons</taxon>
        <taxon>Gunneridae</taxon>
        <taxon>Pentapetalae</taxon>
        <taxon>rosids</taxon>
        <taxon>fabids</taxon>
        <taxon>Cucurbitales</taxon>
        <taxon>Cucurbitaceae</taxon>
        <taxon>Benincaseae</taxon>
        <taxon>Cucumis</taxon>
    </lineage>
</organism>
<dbReference type="EnsemblPlants" id="MELO3C035769.2.1">
    <property type="protein sequence ID" value="MELO3C035769.2.1"/>
    <property type="gene ID" value="MELO3C035769.2"/>
</dbReference>
<dbReference type="Gramene" id="MELO3C035769.2.1">
    <property type="protein sequence ID" value="MELO3C035769.2.1"/>
    <property type="gene ID" value="MELO3C035769.2"/>
</dbReference>
<evidence type="ECO:0000313" key="1">
    <source>
        <dbReference type="EnsemblPlants" id="MELO3C035769.2.1"/>
    </source>
</evidence>
<reference evidence="1" key="1">
    <citation type="submission" date="2023-03" db="UniProtKB">
        <authorList>
            <consortium name="EnsemblPlants"/>
        </authorList>
    </citation>
    <scope>IDENTIFICATION</scope>
</reference>
<sequence>MAMKEQEDMVAILRAATTQNQFLKFTSRLGYIHCDCMVLWPIKSKTCERDWAARGPAIASSYLILYWFPSIQVQNSFK</sequence>
<name>A0A9I9EMF3_CUCME</name>
<proteinExistence type="predicted"/>
<accession>A0A9I9EMF3</accession>